<protein>
    <submittedName>
        <fullName evidence="2">Uncharacterized protein</fullName>
    </submittedName>
</protein>
<reference evidence="2" key="1">
    <citation type="submission" date="2022-01" db="EMBL/GenBank/DDBJ databases">
        <title>Antribacter sp. nov., isolated from Guizhou of China.</title>
        <authorList>
            <person name="Chengliang C."/>
            <person name="Ya Z."/>
        </authorList>
    </citation>
    <scope>NUCLEOTIDE SEQUENCE</scope>
    <source>
        <strain evidence="2">KLBMP 9083</strain>
    </source>
</reference>
<accession>A0AA41U8V5</accession>
<feature type="region of interest" description="Disordered" evidence="1">
    <location>
        <begin position="1"/>
        <end position="69"/>
    </location>
</feature>
<evidence type="ECO:0000313" key="2">
    <source>
        <dbReference type="EMBL" id="MCF4120872.1"/>
    </source>
</evidence>
<dbReference type="EMBL" id="JAKGSG010000025">
    <property type="protein sequence ID" value="MCF4120872.1"/>
    <property type="molecule type" value="Genomic_DNA"/>
</dbReference>
<sequence length="69" mass="7857">MADRHDGDLPHRDETLPEPEDRPLVDDPALDEKLRHLRKEGLRPEDATVPGEYPVDDPDRTGEDRFDAG</sequence>
<comment type="caution">
    <text evidence="2">The sequence shown here is derived from an EMBL/GenBank/DDBJ whole genome shotgun (WGS) entry which is preliminary data.</text>
</comment>
<feature type="compositionally biased region" description="Basic and acidic residues" evidence="1">
    <location>
        <begin position="57"/>
        <end position="69"/>
    </location>
</feature>
<evidence type="ECO:0000256" key="1">
    <source>
        <dbReference type="SAM" id="MobiDB-lite"/>
    </source>
</evidence>
<feature type="compositionally biased region" description="Basic and acidic residues" evidence="1">
    <location>
        <begin position="1"/>
        <end position="46"/>
    </location>
</feature>
<name>A0AA41U8V5_9MICO</name>
<dbReference type="Proteomes" id="UP001165405">
    <property type="component" value="Unassembled WGS sequence"/>
</dbReference>
<dbReference type="AlphaFoldDB" id="A0AA41U8V5"/>
<organism evidence="2 3">
    <name type="scientific">Antribacter soli</name>
    <dbReference type="NCBI Taxonomy" id="2910976"/>
    <lineage>
        <taxon>Bacteria</taxon>
        <taxon>Bacillati</taxon>
        <taxon>Actinomycetota</taxon>
        <taxon>Actinomycetes</taxon>
        <taxon>Micrococcales</taxon>
        <taxon>Promicromonosporaceae</taxon>
        <taxon>Antribacter</taxon>
    </lineage>
</organism>
<proteinExistence type="predicted"/>
<keyword evidence="3" id="KW-1185">Reference proteome</keyword>
<dbReference type="RefSeq" id="WP_236088642.1">
    <property type="nucleotide sequence ID" value="NZ_JAKGSG010000025.1"/>
</dbReference>
<gene>
    <name evidence="2" type="ORF">L1785_07755</name>
</gene>
<evidence type="ECO:0000313" key="3">
    <source>
        <dbReference type="Proteomes" id="UP001165405"/>
    </source>
</evidence>